<feature type="region of interest" description="Disordered" evidence="1">
    <location>
        <begin position="224"/>
        <end position="265"/>
    </location>
</feature>
<sequence length="356" mass="41020">LSGQRQYSQAEEDKLIENITMKTLDRIEDLTSGVWAKVIYLEQGREMAKVYAAELSLLVTGSNNPFDGLELGLSYFYNSARLEETEYILGNLNQGIELRRDSDGSLLAKRNCQLPICVKRHVSQPVLSADLLRTRGELLLDHFVKIFDMQEFYSLISLEMRKPVFSKSALQKASVTVLSLGGSDLPILHMPCLIAVVNINALNVLNNEEELHSISLMTSQLTLDKEKKDEETKEGRDEAKHRRQRKRWSRTDQRPLLKKREANSRKLREELRNRGEKISDYMKYSWEEDVEHKAVINMDKLYEQMRKQSTASSSQSSGRSTPLKNWAKINVALREATRELQKAEFEEMKVVEHKSL</sequence>
<feature type="non-terminal residue" evidence="3">
    <location>
        <position position="1"/>
    </location>
</feature>
<dbReference type="InterPro" id="IPR017855">
    <property type="entry name" value="SMAD-like_dom_sf"/>
</dbReference>
<dbReference type="EMBL" id="CAJHNH020008530">
    <property type="protein sequence ID" value="CAG5136414.1"/>
    <property type="molecule type" value="Genomic_DNA"/>
</dbReference>
<protein>
    <recommendedName>
        <fullName evidence="2">MH2 domain-containing protein</fullName>
    </recommendedName>
</protein>
<gene>
    <name evidence="3" type="ORF">CUNI_LOCUS21972</name>
</gene>
<dbReference type="SMART" id="SM00524">
    <property type="entry name" value="DWB"/>
    <property type="match status" value="1"/>
</dbReference>
<comment type="caution">
    <text evidence="3">The sequence shown here is derived from an EMBL/GenBank/DDBJ whole genome shotgun (WGS) entry which is preliminary data.</text>
</comment>
<keyword evidence="4" id="KW-1185">Reference proteome</keyword>
<feature type="compositionally biased region" description="Basic and acidic residues" evidence="1">
    <location>
        <begin position="224"/>
        <end position="240"/>
    </location>
</feature>
<accession>A0A8S4A593</accession>
<reference evidence="3" key="1">
    <citation type="submission" date="2021-04" db="EMBL/GenBank/DDBJ databases">
        <authorList>
            <consortium name="Molecular Ecology Group"/>
        </authorList>
    </citation>
    <scope>NUCLEOTIDE SEQUENCE</scope>
</reference>
<dbReference type="Gene3D" id="2.60.200.10">
    <property type="match status" value="1"/>
</dbReference>
<dbReference type="OrthoDB" id="2914378at2759"/>
<dbReference type="AlphaFoldDB" id="A0A8S4A593"/>
<dbReference type="SUPFAM" id="SSF49879">
    <property type="entry name" value="SMAD/FHA domain"/>
    <property type="match status" value="1"/>
</dbReference>
<dbReference type="GO" id="GO:0006355">
    <property type="term" value="P:regulation of DNA-templated transcription"/>
    <property type="evidence" value="ECO:0007669"/>
    <property type="project" value="InterPro"/>
</dbReference>
<dbReference type="InterPro" id="IPR001132">
    <property type="entry name" value="SMAD_dom_Dwarfin-type"/>
</dbReference>
<dbReference type="Proteomes" id="UP000678393">
    <property type="component" value="Unassembled WGS sequence"/>
</dbReference>
<dbReference type="InterPro" id="IPR008984">
    <property type="entry name" value="SMAD_FHA_dom_sf"/>
</dbReference>
<proteinExistence type="predicted"/>
<dbReference type="PANTHER" id="PTHR22742">
    <property type="entry name" value="EXPANSION, ISOFORM A-RELATED"/>
    <property type="match status" value="1"/>
</dbReference>
<feature type="compositionally biased region" description="Basic and acidic residues" evidence="1">
    <location>
        <begin position="249"/>
        <end position="265"/>
    </location>
</feature>
<organism evidence="3 4">
    <name type="scientific">Candidula unifasciata</name>
    <dbReference type="NCBI Taxonomy" id="100452"/>
    <lineage>
        <taxon>Eukaryota</taxon>
        <taxon>Metazoa</taxon>
        <taxon>Spiralia</taxon>
        <taxon>Lophotrochozoa</taxon>
        <taxon>Mollusca</taxon>
        <taxon>Gastropoda</taxon>
        <taxon>Heterobranchia</taxon>
        <taxon>Euthyneura</taxon>
        <taxon>Panpulmonata</taxon>
        <taxon>Eupulmonata</taxon>
        <taxon>Stylommatophora</taxon>
        <taxon>Helicina</taxon>
        <taxon>Helicoidea</taxon>
        <taxon>Geomitridae</taxon>
        <taxon>Candidula</taxon>
    </lineage>
</organism>
<evidence type="ECO:0000256" key="1">
    <source>
        <dbReference type="SAM" id="MobiDB-lite"/>
    </source>
</evidence>
<name>A0A8S4A593_9EUPU</name>
<dbReference type="Pfam" id="PF03166">
    <property type="entry name" value="MH2"/>
    <property type="match status" value="1"/>
</dbReference>
<evidence type="ECO:0000313" key="3">
    <source>
        <dbReference type="EMBL" id="CAG5136414.1"/>
    </source>
</evidence>
<dbReference type="PROSITE" id="PS51076">
    <property type="entry name" value="MH2"/>
    <property type="match status" value="1"/>
</dbReference>
<evidence type="ECO:0000313" key="4">
    <source>
        <dbReference type="Proteomes" id="UP000678393"/>
    </source>
</evidence>
<dbReference type="PANTHER" id="PTHR22742:SF2">
    <property type="entry name" value="EXPANSION, ISOFORM A-RELATED"/>
    <property type="match status" value="1"/>
</dbReference>
<feature type="domain" description="MH2" evidence="2">
    <location>
        <begin position="35"/>
        <end position="222"/>
    </location>
</feature>
<evidence type="ECO:0000259" key="2">
    <source>
        <dbReference type="PROSITE" id="PS51076"/>
    </source>
</evidence>